<dbReference type="PANTHER" id="PTHR48047">
    <property type="entry name" value="GLYCOSYLTRANSFERASE"/>
    <property type="match status" value="1"/>
</dbReference>
<dbReference type="Proteomes" id="UP001085076">
    <property type="component" value="Miscellaneous, Linkage group lg06"/>
</dbReference>
<evidence type="ECO:0000313" key="7">
    <source>
        <dbReference type="Proteomes" id="UP001085076"/>
    </source>
</evidence>
<dbReference type="OrthoDB" id="5835829at2759"/>
<comment type="caution">
    <text evidence="6">The sequence shown here is derived from an EMBL/GenBank/DDBJ whole genome shotgun (WGS) entry which is preliminary data.</text>
</comment>
<dbReference type="Pfam" id="PF00201">
    <property type="entry name" value="UDPGT"/>
    <property type="match status" value="1"/>
</dbReference>
<gene>
    <name evidence="6" type="ORF">J5N97_023262</name>
</gene>
<dbReference type="SUPFAM" id="SSF53756">
    <property type="entry name" value="UDP-Glycosyltransferase/glycogen phosphorylase"/>
    <property type="match status" value="1"/>
</dbReference>
<dbReference type="AlphaFoldDB" id="A0A9D5CCS8"/>
<accession>A0A9D5CCS8</accession>
<protein>
    <recommendedName>
        <fullName evidence="5">Glycosyltransferase</fullName>
        <ecNumber evidence="5">2.4.1.-</ecNumber>
    </recommendedName>
</protein>
<dbReference type="EC" id="2.4.1.-" evidence="5"/>
<dbReference type="InterPro" id="IPR002213">
    <property type="entry name" value="UDP_glucos_trans"/>
</dbReference>
<name>A0A9D5CCS8_9LILI</name>
<dbReference type="FunFam" id="3.40.50.2000:FF:000103">
    <property type="entry name" value="Glycosyltransferase"/>
    <property type="match status" value="1"/>
</dbReference>
<evidence type="ECO:0000256" key="2">
    <source>
        <dbReference type="ARBA" id="ARBA00022676"/>
    </source>
</evidence>
<dbReference type="Gene3D" id="3.40.50.2000">
    <property type="entry name" value="Glycogen Phosphorylase B"/>
    <property type="match status" value="2"/>
</dbReference>
<evidence type="ECO:0000313" key="6">
    <source>
        <dbReference type="EMBL" id="KAJ0970385.1"/>
    </source>
</evidence>
<evidence type="ECO:0000256" key="1">
    <source>
        <dbReference type="ARBA" id="ARBA00009995"/>
    </source>
</evidence>
<dbReference type="PROSITE" id="PS00375">
    <property type="entry name" value="UDPGT"/>
    <property type="match status" value="1"/>
</dbReference>
<comment type="similarity">
    <text evidence="1 4">Belongs to the UDP-glycosyltransferase family.</text>
</comment>
<keyword evidence="7" id="KW-1185">Reference proteome</keyword>
<dbReference type="CDD" id="cd03784">
    <property type="entry name" value="GT1_Gtf-like"/>
    <property type="match status" value="1"/>
</dbReference>
<dbReference type="FunFam" id="3.40.50.2000:FF:000064">
    <property type="entry name" value="Glycosyltransferase"/>
    <property type="match status" value="1"/>
</dbReference>
<sequence length="482" mass="53668">MGGHEQHHVVLFPVMAQGHINPFIALADLLHRRRPDLKITIVNTPLNIQSIKSSLPPNSTIRLRSLPFSPSDHGLPPGTESTAGLPFSLFINLLEASESLHPHFEQLLHDIAMEDGRLPSCIIADNFLAWTVETARKLGISHSVFITGGAFGHALLLSIGLHFLRLPTTQTNHVSVPDFPEIQIDWSQLPRHLFVPDNADKWTGFFHRQNSYCFQSNSMLVNTVKEFETTGLSMLHKLFRLPVFPVGPVLCKPLSSSLDDVSRCVEWLDSHRPGTVLYVSFGSQNSINASQMMELAVGLEESGKPFIWVIRPPFGFDVGAEFKPEWLPEGYEERMREKKQGLLLVHVWAPQLDILGHGSTSAFLSHCGWNSVLESLSHGVPIIGWPLGGEQMYNSKFLEEEVGVCVELARGNREDMMSAKVEREGVKKVVEMVMGGTEKGVEMKKKAMEISELIRASMEVNNGVMGSSIQSLEEFFTAFNLS</sequence>
<keyword evidence="2 4" id="KW-0328">Glycosyltransferase</keyword>
<organism evidence="6 7">
    <name type="scientific">Dioscorea zingiberensis</name>
    <dbReference type="NCBI Taxonomy" id="325984"/>
    <lineage>
        <taxon>Eukaryota</taxon>
        <taxon>Viridiplantae</taxon>
        <taxon>Streptophyta</taxon>
        <taxon>Embryophyta</taxon>
        <taxon>Tracheophyta</taxon>
        <taxon>Spermatophyta</taxon>
        <taxon>Magnoliopsida</taxon>
        <taxon>Liliopsida</taxon>
        <taxon>Dioscoreales</taxon>
        <taxon>Dioscoreaceae</taxon>
        <taxon>Dioscorea</taxon>
    </lineage>
</organism>
<reference evidence="6" key="1">
    <citation type="submission" date="2021-03" db="EMBL/GenBank/DDBJ databases">
        <authorList>
            <person name="Li Z."/>
            <person name="Yang C."/>
        </authorList>
    </citation>
    <scope>NUCLEOTIDE SEQUENCE</scope>
    <source>
        <strain evidence="6">Dzin_1.0</strain>
        <tissue evidence="6">Leaf</tissue>
    </source>
</reference>
<dbReference type="PANTHER" id="PTHR48047:SF107">
    <property type="entry name" value="UDP-GLYCOSYLTRANSFERASE 92A1-LIKE"/>
    <property type="match status" value="1"/>
</dbReference>
<dbReference type="EMBL" id="JAGGNH010000006">
    <property type="protein sequence ID" value="KAJ0970385.1"/>
    <property type="molecule type" value="Genomic_DNA"/>
</dbReference>
<dbReference type="InterPro" id="IPR035595">
    <property type="entry name" value="UDP_glycos_trans_CS"/>
</dbReference>
<reference evidence="6" key="2">
    <citation type="journal article" date="2022" name="Hortic Res">
        <title>The genome of Dioscorea zingiberensis sheds light on the biosynthesis, origin and evolution of the medicinally important diosgenin saponins.</title>
        <authorList>
            <person name="Li Y."/>
            <person name="Tan C."/>
            <person name="Li Z."/>
            <person name="Guo J."/>
            <person name="Li S."/>
            <person name="Chen X."/>
            <person name="Wang C."/>
            <person name="Dai X."/>
            <person name="Yang H."/>
            <person name="Song W."/>
            <person name="Hou L."/>
            <person name="Xu J."/>
            <person name="Tong Z."/>
            <person name="Xu A."/>
            <person name="Yuan X."/>
            <person name="Wang W."/>
            <person name="Yang Q."/>
            <person name="Chen L."/>
            <person name="Sun Z."/>
            <person name="Wang K."/>
            <person name="Pan B."/>
            <person name="Chen J."/>
            <person name="Bao Y."/>
            <person name="Liu F."/>
            <person name="Qi X."/>
            <person name="Gang D.R."/>
            <person name="Wen J."/>
            <person name="Li J."/>
        </authorList>
    </citation>
    <scope>NUCLEOTIDE SEQUENCE</scope>
    <source>
        <strain evidence="6">Dzin_1.0</strain>
    </source>
</reference>
<keyword evidence="3 4" id="KW-0808">Transferase</keyword>
<evidence type="ECO:0000256" key="3">
    <source>
        <dbReference type="ARBA" id="ARBA00022679"/>
    </source>
</evidence>
<dbReference type="GO" id="GO:0035251">
    <property type="term" value="F:UDP-glucosyltransferase activity"/>
    <property type="evidence" value="ECO:0007669"/>
    <property type="project" value="TreeGrafter"/>
</dbReference>
<evidence type="ECO:0000256" key="5">
    <source>
        <dbReference type="RuleBase" id="RU362057"/>
    </source>
</evidence>
<proteinExistence type="inferred from homology"/>
<evidence type="ECO:0000256" key="4">
    <source>
        <dbReference type="RuleBase" id="RU003718"/>
    </source>
</evidence>